<dbReference type="KEGG" id="mpk:VL20_1272"/>
<evidence type="ECO:0000313" key="2">
    <source>
        <dbReference type="Proteomes" id="UP000068167"/>
    </source>
</evidence>
<proteinExistence type="predicted"/>
<accession>A0A0K1RX16</accession>
<evidence type="ECO:0000313" key="1">
    <source>
        <dbReference type="EMBL" id="AKV66447.1"/>
    </source>
</evidence>
<dbReference type="Proteomes" id="UP000068167">
    <property type="component" value="Chromosome"/>
</dbReference>
<sequence length="49" mass="5339">MIFNGSYPLFQVTPFAAINWGITLNSSAPSTNNFFVSILGIVTAPQDYL</sequence>
<reference evidence="1 2" key="1">
    <citation type="journal article" date="2016" name="Stand. Genomic Sci.">
        <title>Complete genome sequence and genomic characterization of Microcystis panniformis FACHB 1757 by third-generation sequencing.</title>
        <authorList>
            <person name="Zhang J.Y."/>
            <person name="Guan R."/>
            <person name="Zhang H.J."/>
            <person name="Li H."/>
            <person name="Xiao P."/>
            <person name="Yu G.L."/>
            <person name="Du L."/>
            <person name="Cao D.M."/>
            <person name="Zhu B.C."/>
            <person name="Li R.H."/>
            <person name="Lu Z.H."/>
        </authorList>
    </citation>
    <scope>NUCLEOTIDE SEQUENCE [LARGE SCALE GENOMIC DNA]</scope>
    <source>
        <strain evidence="1 2">FACHB-1757</strain>
    </source>
</reference>
<organism evidence="1 2">
    <name type="scientific">Microcystis panniformis FACHB-1757</name>
    <dbReference type="NCBI Taxonomy" id="1638788"/>
    <lineage>
        <taxon>Bacteria</taxon>
        <taxon>Bacillati</taxon>
        <taxon>Cyanobacteriota</taxon>
        <taxon>Cyanophyceae</taxon>
        <taxon>Oscillatoriophycideae</taxon>
        <taxon>Chroococcales</taxon>
        <taxon>Microcystaceae</taxon>
        <taxon>Microcystis</taxon>
    </lineage>
</organism>
<dbReference type="EMBL" id="CP011339">
    <property type="protein sequence ID" value="AKV66447.1"/>
    <property type="molecule type" value="Genomic_DNA"/>
</dbReference>
<gene>
    <name evidence="1" type="ORF">VL20_1272</name>
</gene>
<keyword evidence="2" id="KW-1185">Reference proteome</keyword>
<protein>
    <submittedName>
        <fullName evidence="1">Uncharacterized protein</fullName>
    </submittedName>
</protein>
<dbReference type="AlphaFoldDB" id="A0A0K1RX16"/>
<name>A0A0K1RX16_9CHRO</name>